<gene>
    <name evidence="9" type="ORF">GCM10009827_006070</name>
</gene>
<dbReference type="Proteomes" id="UP001501470">
    <property type="component" value="Unassembled WGS sequence"/>
</dbReference>
<sequence length="469" mass="48186">MLAMAQLMVVLDATIVNIALPTAQRDLGFSDGGRQWVVTGYALAFGSLLLLGGRLSDLFGRKRMFLVGLVGFALASALGGAAQGLTMLIVARALQGAFGAALAPAALSLLSITFPDPRERGKAFGIYGAISGAGGAVGLLLGGVLTEYASWRWCLYVNLVIAALAVAGGLLKLRDEPARTRGRIDVPGAVTAVVGLVSLVYGLANAESDGWGDAMTLGPVTVGVLVLIAFVAIERRVEHPLLPLRVVLDRNRGGSYAAVGVAGAGMFGIFLFLTYYMTGVLGFTPIQTGCAFLPMLAAIMLSATTAGSILTPRVGPRPLVPLGALTAGAGMLLMTRLDLHSTYATGVLPGLLVIGLGMGLIFAPTQNAATSGVAHTDAGVASAMINTTQQIGGSIGTALLSSFAASAAGDYMAGRKPTPQLAAQAAIERYHTVFWWSAGFFLLCALVSAVLFRTGPLDVDPDAPRAMAH</sequence>
<protein>
    <submittedName>
        <fullName evidence="9">MFS transporter</fullName>
    </submittedName>
</protein>
<evidence type="ECO:0000256" key="7">
    <source>
        <dbReference type="SAM" id="Phobius"/>
    </source>
</evidence>
<feature type="transmembrane region" description="Helical" evidence="7">
    <location>
        <begin position="89"/>
        <end position="112"/>
    </location>
</feature>
<organism evidence="9 10">
    <name type="scientific">Dactylosporangium maewongense</name>
    <dbReference type="NCBI Taxonomy" id="634393"/>
    <lineage>
        <taxon>Bacteria</taxon>
        <taxon>Bacillati</taxon>
        <taxon>Actinomycetota</taxon>
        <taxon>Actinomycetes</taxon>
        <taxon>Micromonosporales</taxon>
        <taxon>Micromonosporaceae</taxon>
        <taxon>Dactylosporangium</taxon>
    </lineage>
</organism>
<dbReference type="EMBL" id="BAAAQD010000001">
    <property type="protein sequence ID" value="GAA1500378.1"/>
    <property type="molecule type" value="Genomic_DNA"/>
</dbReference>
<keyword evidence="3" id="KW-1003">Cell membrane</keyword>
<dbReference type="InterPro" id="IPR005829">
    <property type="entry name" value="Sugar_transporter_CS"/>
</dbReference>
<evidence type="ECO:0000256" key="5">
    <source>
        <dbReference type="ARBA" id="ARBA00022989"/>
    </source>
</evidence>
<reference evidence="9 10" key="1">
    <citation type="journal article" date="2019" name="Int. J. Syst. Evol. Microbiol.">
        <title>The Global Catalogue of Microorganisms (GCM) 10K type strain sequencing project: providing services to taxonomists for standard genome sequencing and annotation.</title>
        <authorList>
            <consortium name="The Broad Institute Genomics Platform"/>
            <consortium name="The Broad Institute Genome Sequencing Center for Infectious Disease"/>
            <person name="Wu L."/>
            <person name="Ma J."/>
        </authorList>
    </citation>
    <scope>NUCLEOTIDE SEQUENCE [LARGE SCALE GENOMIC DNA]</scope>
    <source>
        <strain evidence="9 10">JCM 15933</strain>
    </source>
</reference>
<dbReference type="CDD" id="cd17321">
    <property type="entry name" value="MFS_MMR_MDR_like"/>
    <property type="match status" value="1"/>
</dbReference>
<dbReference type="PROSITE" id="PS50850">
    <property type="entry name" value="MFS"/>
    <property type="match status" value="1"/>
</dbReference>
<feature type="transmembrane region" description="Helical" evidence="7">
    <location>
        <begin position="254"/>
        <end position="277"/>
    </location>
</feature>
<name>A0ABN1ZK82_9ACTN</name>
<feature type="transmembrane region" description="Helical" evidence="7">
    <location>
        <begin position="283"/>
        <end position="307"/>
    </location>
</feature>
<feature type="transmembrane region" description="Helical" evidence="7">
    <location>
        <begin position="124"/>
        <end position="144"/>
    </location>
</feature>
<dbReference type="Gene3D" id="1.20.1250.20">
    <property type="entry name" value="MFS general substrate transporter like domains"/>
    <property type="match status" value="1"/>
</dbReference>
<feature type="transmembrane region" description="Helical" evidence="7">
    <location>
        <begin position="150"/>
        <end position="171"/>
    </location>
</feature>
<comment type="caution">
    <text evidence="9">The sequence shown here is derived from an EMBL/GenBank/DDBJ whole genome shotgun (WGS) entry which is preliminary data.</text>
</comment>
<dbReference type="InterPro" id="IPR011701">
    <property type="entry name" value="MFS"/>
</dbReference>
<dbReference type="InterPro" id="IPR020846">
    <property type="entry name" value="MFS_dom"/>
</dbReference>
<keyword evidence="4 7" id="KW-0812">Transmembrane</keyword>
<feature type="transmembrane region" description="Helical" evidence="7">
    <location>
        <begin position="343"/>
        <end position="363"/>
    </location>
</feature>
<evidence type="ECO:0000259" key="8">
    <source>
        <dbReference type="PROSITE" id="PS50850"/>
    </source>
</evidence>
<dbReference type="InterPro" id="IPR004638">
    <property type="entry name" value="EmrB-like"/>
</dbReference>
<evidence type="ECO:0000256" key="1">
    <source>
        <dbReference type="ARBA" id="ARBA00004651"/>
    </source>
</evidence>
<proteinExistence type="predicted"/>
<evidence type="ECO:0000313" key="9">
    <source>
        <dbReference type="EMBL" id="GAA1500378.1"/>
    </source>
</evidence>
<evidence type="ECO:0000256" key="2">
    <source>
        <dbReference type="ARBA" id="ARBA00022448"/>
    </source>
</evidence>
<feature type="transmembrane region" description="Helical" evidence="7">
    <location>
        <begin position="216"/>
        <end position="233"/>
    </location>
</feature>
<feature type="transmembrane region" description="Helical" evidence="7">
    <location>
        <begin position="183"/>
        <end position="204"/>
    </location>
</feature>
<feature type="transmembrane region" description="Helical" evidence="7">
    <location>
        <begin position="35"/>
        <end position="52"/>
    </location>
</feature>
<dbReference type="PROSITE" id="PS00216">
    <property type="entry name" value="SUGAR_TRANSPORT_1"/>
    <property type="match status" value="1"/>
</dbReference>
<feature type="domain" description="Major facilitator superfamily (MFS) profile" evidence="8">
    <location>
        <begin position="1"/>
        <end position="456"/>
    </location>
</feature>
<accession>A0ABN1ZK82</accession>
<dbReference type="PRINTS" id="PR01036">
    <property type="entry name" value="TCRTETB"/>
</dbReference>
<keyword evidence="10" id="KW-1185">Reference proteome</keyword>
<feature type="transmembrane region" description="Helical" evidence="7">
    <location>
        <begin position="64"/>
        <end position="83"/>
    </location>
</feature>
<dbReference type="PANTHER" id="PTHR42718:SF46">
    <property type="entry name" value="BLR6921 PROTEIN"/>
    <property type="match status" value="1"/>
</dbReference>
<dbReference type="PANTHER" id="PTHR42718">
    <property type="entry name" value="MAJOR FACILITATOR SUPERFAMILY MULTIDRUG TRANSPORTER MFSC"/>
    <property type="match status" value="1"/>
</dbReference>
<dbReference type="Pfam" id="PF07690">
    <property type="entry name" value="MFS_1"/>
    <property type="match status" value="1"/>
</dbReference>
<feature type="transmembrane region" description="Helical" evidence="7">
    <location>
        <begin position="433"/>
        <end position="452"/>
    </location>
</feature>
<keyword evidence="2" id="KW-0813">Transport</keyword>
<dbReference type="NCBIfam" id="TIGR00711">
    <property type="entry name" value="efflux_EmrB"/>
    <property type="match status" value="1"/>
</dbReference>
<dbReference type="InterPro" id="IPR036259">
    <property type="entry name" value="MFS_trans_sf"/>
</dbReference>
<evidence type="ECO:0000256" key="4">
    <source>
        <dbReference type="ARBA" id="ARBA00022692"/>
    </source>
</evidence>
<comment type="subcellular location">
    <subcellularLocation>
        <location evidence="1">Cell membrane</location>
        <topology evidence="1">Multi-pass membrane protein</topology>
    </subcellularLocation>
</comment>
<feature type="transmembrane region" description="Helical" evidence="7">
    <location>
        <begin position="319"/>
        <end position="337"/>
    </location>
</feature>
<dbReference type="Gene3D" id="1.20.1720.10">
    <property type="entry name" value="Multidrug resistance protein D"/>
    <property type="match status" value="1"/>
</dbReference>
<dbReference type="SUPFAM" id="SSF103473">
    <property type="entry name" value="MFS general substrate transporter"/>
    <property type="match status" value="1"/>
</dbReference>
<keyword evidence="5 7" id="KW-1133">Transmembrane helix</keyword>
<evidence type="ECO:0000256" key="3">
    <source>
        <dbReference type="ARBA" id="ARBA00022475"/>
    </source>
</evidence>
<keyword evidence="6 7" id="KW-0472">Membrane</keyword>
<evidence type="ECO:0000313" key="10">
    <source>
        <dbReference type="Proteomes" id="UP001501470"/>
    </source>
</evidence>
<evidence type="ECO:0000256" key="6">
    <source>
        <dbReference type="ARBA" id="ARBA00023136"/>
    </source>
</evidence>